<proteinExistence type="predicted"/>
<dbReference type="AlphaFoldDB" id="A0A9J5YGB1"/>
<dbReference type="EMBL" id="JACXVP010000006">
    <property type="protein sequence ID" value="KAG5599117.1"/>
    <property type="molecule type" value="Genomic_DNA"/>
</dbReference>
<reference evidence="1 2" key="1">
    <citation type="submission" date="2020-09" db="EMBL/GenBank/DDBJ databases">
        <title>De no assembly of potato wild relative species, Solanum commersonii.</title>
        <authorList>
            <person name="Cho K."/>
        </authorList>
    </citation>
    <scope>NUCLEOTIDE SEQUENCE [LARGE SCALE GENOMIC DNA]</scope>
    <source>
        <strain evidence="1">LZ3.2</strain>
        <tissue evidence="1">Leaf</tissue>
    </source>
</reference>
<organism evidence="1 2">
    <name type="scientific">Solanum commersonii</name>
    <name type="common">Commerson's wild potato</name>
    <name type="synonym">Commerson's nightshade</name>
    <dbReference type="NCBI Taxonomy" id="4109"/>
    <lineage>
        <taxon>Eukaryota</taxon>
        <taxon>Viridiplantae</taxon>
        <taxon>Streptophyta</taxon>
        <taxon>Embryophyta</taxon>
        <taxon>Tracheophyta</taxon>
        <taxon>Spermatophyta</taxon>
        <taxon>Magnoliopsida</taxon>
        <taxon>eudicotyledons</taxon>
        <taxon>Gunneridae</taxon>
        <taxon>Pentapetalae</taxon>
        <taxon>asterids</taxon>
        <taxon>lamiids</taxon>
        <taxon>Solanales</taxon>
        <taxon>Solanaceae</taxon>
        <taxon>Solanoideae</taxon>
        <taxon>Solaneae</taxon>
        <taxon>Solanum</taxon>
    </lineage>
</organism>
<accession>A0A9J5YGB1</accession>
<comment type="caution">
    <text evidence="1">The sequence shown here is derived from an EMBL/GenBank/DDBJ whole genome shotgun (WGS) entry which is preliminary data.</text>
</comment>
<gene>
    <name evidence="1" type="ORF">H5410_030487</name>
</gene>
<keyword evidence="2" id="KW-1185">Reference proteome</keyword>
<protein>
    <submittedName>
        <fullName evidence="1">Uncharacterized protein</fullName>
    </submittedName>
</protein>
<sequence>MLSPIGLPLFSNRLLIRLTEDEKCLSKACNGAECKENQFDKWLITMKCKEFTYCLCNFIWPHRSHTFMFVQLRELFKSSILIEIEI</sequence>
<dbReference type="Proteomes" id="UP000824120">
    <property type="component" value="Chromosome 6"/>
</dbReference>
<evidence type="ECO:0000313" key="1">
    <source>
        <dbReference type="EMBL" id="KAG5599117.1"/>
    </source>
</evidence>
<name>A0A9J5YGB1_SOLCO</name>
<evidence type="ECO:0000313" key="2">
    <source>
        <dbReference type="Proteomes" id="UP000824120"/>
    </source>
</evidence>